<dbReference type="Proteomes" id="UP001164909">
    <property type="component" value="Chromosome"/>
</dbReference>
<dbReference type="SUPFAM" id="SSF46689">
    <property type="entry name" value="Homeodomain-like"/>
    <property type="match status" value="2"/>
</dbReference>
<dbReference type="Gene3D" id="3.40.50.2300">
    <property type="match status" value="1"/>
</dbReference>
<keyword evidence="6" id="KW-0238">DNA-binding</keyword>
<dbReference type="Pfam" id="PF12833">
    <property type="entry name" value="HTH_18"/>
    <property type="match status" value="1"/>
</dbReference>
<evidence type="ECO:0000256" key="3">
    <source>
        <dbReference type="ARBA" id="ARBA00022553"/>
    </source>
</evidence>
<reference evidence="11" key="1">
    <citation type="submission" date="2022-12" db="EMBL/GenBank/DDBJ databases">
        <authorList>
            <person name="Bing R.G."/>
            <person name="Willard D.J."/>
            <person name="Manesh M.J.H."/>
            <person name="Laemthong T."/>
            <person name="Crosby J.R."/>
            <person name="Kelly R.M."/>
        </authorList>
    </citation>
    <scope>NUCLEOTIDE SEQUENCE</scope>
    <source>
        <strain evidence="11">DSM 8990</strain>
    </source>
</reference>
<dbReference type="SUPFAM" id="SSF52172">
    <property type="entry name" value="CheY-like"/>
    <property type="match status" value="1"/>
</dbReference>
<dbReference type="PROSITE" id="PS50110">
    <property type="entry name" value="RESPONSE_REGULATORY"/>
    <property type="match status" value="1"/>
</dbReference>
<dbReference type="PRINTS" id="PR00032">
    <property type="entry name" value="HTHARAC"/>
</dbReference>
<keyword evidence="7" id="KW-0804">Transcription</keyword>
<keyword evidence="2" id="KW-0963">Cytoplasm</keyword>
<dbReference type="InterPro" id="IPR011006">
    <property type="entry name" value="CheY-like_superfamily"/>
</dbReference>
<accession>A0ABY7BKK4</accession>
<dbReference type="InterPro" id="IPR009057">
    <property type="entry name" value="Homeodomain-like_sf"/>
</dbReference>
<dbReference type="SMART" id="SM00342">
    <property type="entry name" value="HTH_ARAC"/>
    <property type="match status" value="1"/>
</dbReference>
<dbReference type="InterPro" id="IPR051552">
    <property type="entry name" value="HptR"/>
</dbReference>
<dbReference type="PANTHER" id="PTHR42713:SF3">
    <property type="entry name" value="TRANSCRIPTIONAL REGULATORY PROTEIN HPTR"/>
    <property type="match status" value="1"/>
</dbReference>
<feature type="modified residue" description="4-aspartylphosphate" evidence="8">
    <location>
        <position position="66"/>
    </location>
</feature>
<evidence type="ECO:0000256" key="4">
    <source>
        <dbReference type="ARBA" id="ARBA00023012"/>
    </source>
</evidence>
<evidence type="ECO:0000256" key="5">
    <source>
        <dbReference type="ARBA" id="ARBA00023015"/>
    </source>
</evidence>
<evidence type="ECO:0000313" key="11">
    <source>
        <dbReference type="EMBL" id="WAM33353.1"/>
    </source>
</evidence>
<sequence length="528" mass="61726">MKFRFQRGEDDLLKVILIDDEPIILQGLQKIIDWNALGFEIVATAQDGMEGLENIKKFKPEVALVDIRIPGIDGLTLINKLKEEGVNTRVIILSGYSEFEYAKEAIELGVESYLLKPVDPHLLEQKLEKVKQKIGKEIELQKIIKTTQEIGLEKVIEKLLLGTLDNREIDYVNSFYGLLLPWKKYQVAIVKFCEKDSQKIIEEKIFQLKKEVDLFLKRNCCGYLTIINHDICILFKDFWYPFNSKSINMLKESLVRMVGNQVVISIGSEVDDYTLIKESFNEAIRLLEKRFLFGYRGIVYIGECLEDKRCDKVEFDDKEYAEKLAMAIVLNGFDSINKIVEEKSEHFLHANLSEDDIKIGFSNFYIETLYRLSHNELYKPIIEKYLNKDILKSFYIQSTLTELKALIKFYFLSLADEIDKMNPDNLKQKISEFIEKNYFADIRLETISDAFGYNSSYFSKLFKKVFGENFTIYLDRIRVEKAKAFLKEGYKVSETCKKVGFDDVDYFCKKFKKYVGISPREFKEKQKN</sequence>
<keyword evidence="4" id="KW-0902">Two-component regulatory system</keyword>
<dbReference type="EMBL" id="CP113865">
    <property type="protein sequence ID" value="WAM33353.1"/>
    <property type="molecule type" value="Genomic_DNA"/>
</dbReference>
<evidence type="ECO:0000256" key="8">
    <source>
        <dbReference type="PROSITE-ProRule" id="PRU00169"/>
    </source>
</evidence>
<dbReference type="PANTHER" id="PTHR42713">
    <property type="entry name" value="HISTIDINE KINASE-RELATED"/>
    <property type="match status" value="1"/>
</dbReference>
<dbReference type="Gene3D" id="1.10.10.60">
    <property type="entry name" value="Homeodomain-like"/>
    <property type="match status" value="2"/>
</dbReference>
<evidence type="ECO:0000259" key="10">
    <source>
        <dbReference type="PROSITE" id="PS50110"/>
    </source>
</evidence>
<dbReference type="SMART" id="SM00448">
    <property type="entry name" value="REC"/>
    <property type="match status" value="1"/>
</dbReference>
<evidence type="ECO:0000313" key="12">
    <source>
        <dbReference type="Proteomes" id="UP001164909"/>
    </source>
</evidence>
<keyword evidence="5" id="KW-0805">Transcription regulation</keyword>
<dbReference type="CDD" id="cd17536">
    <property type="entry name" value="REC_YesN-like"/>
    <property type="match status" value="1"/>
</dbReference>
<dbReference type="InterPro" id="IPR018060">
    <property type="entry name" value="HTH_AraC"/>
</dbReference>
<comment type="subcellular location">
    <subcellularLocation>
        <location evidence="1">Cytoplasm</location>
    </subcellularLocation>
</comment>
<name>A0ABY7BKK4_9FIRM</name>
<evidence type="ECO:0000256" key="6">
    <source>
        <dbReference type="ARBA" id="ARBA00023125"/>
    </source>
</evidence>
<evidence type="ECO:0000256" key="7">
    <source>
        <dbReference type="ARBA" id="ARBA00023163"/>
    </source>
</evidence>
<feature type="domain" description="Response regulatory" evidence="10">
    <location>
        <begin position="14"/>
        <end position="131"/>
    </location>
</feature>
<organism evidence="11 12">
    <name type="scientific">Caldicellulosiruptor morganii</name>
    <dbReference type="NCBI Taxonomy" id="1387555"/>
    <lineage>
        <taxon>Bacteria</taxon>
        <taxon>Bacillati</taxon>
        <taxon>Bacillota</taxon>
        <taxon>Bacillota incertae sedis</taxon>
        <taxon>Caldicellulosiruptorales</taxon>
        <taxon>Caldicellulosiruptoraceae</taxon>
        <taxon>Caldicellulosiruptor</taxon>
    </lineage>
</organism>
<protein>
    <submittedName>
        <fullName evidence="11">Response regulator</fullName>
    </submittedName>
</protein>
<gene>
    <name evidence="11" type="ORF">OTK00_001848</name>
</gene>
<evidence type="ECO:0000256" key="2">
    <source>
        <dbReference type="ARBA" id="ARBA00022490"/>
    </source>
</evidence>
<keyword evidence="12" id="KW-1185">Reference proteome</keyword>
<dbReference type="Pfam" id="PF00072">
    <property type="entry name" value="Response_reg"/>
    <property type="match status" value="1"/>
</dbReference>
<dbReference type="InterPro" id="IPR001789">
    <property type="entry name" value="Sig_transdc_resp-reg_receiver"/>
</dbReference>
<feature type="domain" description="HTH araC/xylS-type" evidence="9">
    <location>
        <begin position="428"/>
        <end position="525"/>
    </location>
</feature>
<dbReference type="InterPro" id="IPR020449">
    <property type="entry name" value="Tscrpt_reg_AraC-type_HTH"/>
</dbReference>
<dbReference type="RefSeq" id="WP_268760775.1">
    <property type="nucleotide sequence ID" value="NZ_CP113865.1"/>
</dbReference>
<evidence type="ECO:0000259" key="9">
    <source>
        <dbReference type="PROSITE" id="PS01124"/>
    </source>
</evidence>
<evidence type="ECO:0000256" key="1">
    <source>
        <dbReference type="ARBA" id="ARBA00004496"/>
    </source>
</evidence>
<keyword evidence="3 8" id="KW-0597">Phosphoprotein</keyword>
<proteinExistence type="predicted"/>
<dbReference type="PROSITE" id="PS01124">
    <property type="entry name" value="HTH_ARAC_FAMILY_2"/>
    <property type="match status" value="1"/>
</dbReference>